<sequence length="276" mass="29017">MSRIGFGITGDLDPQVVRELAPAVERAGLDTLWVNQPGRAGDALGVVAIAAEATRTLRLATGVLPMELFPADGVVDRVRELTLPTNRLVLGIGASRRPSPLTTAREAVRRMHDGLDVPVVVGALGPRMRRLGAVEADGVLLNWLTPELARDAAEDRDRDRRAAQEQTGGTGDADDAGASARAGETALYVRCAIGAAAHEVTRREAEKYASIPTYAANFARHGYDPLTTAVLAEDGASLREGLAGFDGTVEEVVVRAVTATGSLAEHLELVEALAGD</sequence>
<organism evidence="3 4">
    <name type="scientific">Georgenia deserti</name>
    <dbReference type="NCBI Taxonomy" id="2093781"/>
    <lineage>
        <taxon>Bacteria</taxon>
        <taxon>Bacillati</taxon>
        <taxon>Actinomycetota</taxon>
        <taxon>Actinomycetes</taxon>
        <taxon>Micrococcales</taxon>
        <taxon>Bogoriellaceae</taxon>
        <taxon>Georgenia</taxon>
    </lineage>
</organism>
<dbReference type="InterPro" id="IPR036661">
    <property type="entry name" value="Luciferase-like_sf"/>
</dbReference>
<dbReference type="Proteomes" id="UP001597277">
    <property type="component" value="Unassembled WGS sequence"/>
</dbReference>
<comment type="caution">
    <text evidence="3">The sequence shown here is derived from an EMBL/GenBank/DDBJ whole genome shotgun (WGS) entry which is preliminary data.</text>
</comment>
<reference evidence="4" key="1">
    <citation type="journal article" date="2019" name="Int. J. Syst. Evol. Microbiol.">
        <title>The Global Catalogue of Microorganisms (GCM) 10K type strain sequencing project: providing services to taxonomists for standard genome sequencing and annotation.</title>
        <authorList>
            <consortium name="The Broad Institute Genomics Platform"/>
            <consortium name="The Broad Institute Genome Sequencing Center for Infectious Disease"/>
            <person name="Wu L."/>
            <person name="Ma J."/>
        </authorList>
    </citation>
    <scope>NUCLEOTIDE SEQUENCE [LARGE SCALE GENOMIC DNA]</scope>
    <source>
        <strain evidence="4">JCM 17130</strain>
    </source>
</reference>
<dbReference type="Pfam" id="PF00296">
    <property type="entry name" value="Bac_luciferase"/>
    <property type="match status" value="2"/>
</dbReference>
<protein>
    <submittedName>
        <fullName evidence="3">LLM class flavin-dependent oxidoreductase</fullName>
    </submittedName>
</protein>
<name>A0ABW4L8B4_9MICO</name>
<evidence type="ECO:0000259" key="2">
    <source>
        <dbReference type="Pfam" id="PF00296"/>
    </source>
</evidence>
<evidence type="ECO:0000256" key="1">
    <source>
        <dbReference type="SAM" id="MobiDB-lite"/>
    </source>
</evidence>
<dbReference type="SUPFAM" id="SSF51679">
    <property type="entry name" value="Bacterial luciferase-like"/>
    <property type="match status" value="1"/>
</dbReference>
<dbReference type="RefSeq" id="WP_388010500.1">
    <property type="nucleotide sequence ID" value="NZ_JBHUEE010000012.1"/>
</dbReference>
<gene>
    <name evidence="3" type="ORF">ACFSE6_17745</name>
</gene>
<feature type="compositionally biased region" description="Basic and acidic residues" evidence="1">
    <location>
        <begin position="152"/>
        <end position="163"/>
    </location>
</feature>
<dbReference type="Gene3D" id="3.20.20.30">
    <property type="entry name" value="Luciferase-like domain"/>
    <property type="match status" value="2"/>
</dbReference>
<accession>A0ABW4L8B4</accession>
<dbReference type="EMBL" id="JBHUEE010000012">
    <property type="protein sequence ID" value="MFD1719693.1"/>
    <property type="molecule type" value="Genomic_DNA"/>
</dbReference>
<evidence type="ECO:0000313" key="3">
    <source>
        <dbReference type="EMBL" id="MFD1719693.1"/>
    </source>
</evidence>
<dbReference type="InterPro" id="IPR011251">
    <property type="entry name" value="Luciferase-like_dom"/>
</dbReference>
<feature type="region of interest" description="Disordered" evidence="1">
    <location>
        <begin position="152"/>
        <end position="178"/>
    </location>
</feature>
<evidence type="ECO:0000313" key="4">
    <source>
        <dbReference type="Proteomes" id="UP001597277"/>
    </source>
</evidence>
<feature type="domain" description="Luciferase-like" evidence="2">
    <location>
        <begin position="104"/>
        <end position="273"/>
    </location>
</feature>
<keyword evidence="4" id="KW-1185">Reference proteome</keyword>
<proteinExistence type="predicted"/>
<feature type="domain" description="Luciferase-like" evidence="2">
    <location>
        <begin position="13"/>
        <end position="66"/>
    </location>
</feature>